<dbReference type="FunFam" id="3.30.70.580:FF:000005">
    <property type="entry name" value="Pseudouridine synthase"/>
    <property type="match status" value="1"/>
</dbReference>
<dbReference type="OrthoDB" id="9807213at2"/>
<dbReference type="Proteomes" id="UP000785759">
    <property type="component" value="Unassembled WGS sequence"/>
</dbReference>
<dbReference type="PANTHER" id="PTHR47683">
    <property type="entry name" value="PSEUDOURIDINE SYNTHASE FAMILY PROTEIN-RELATED"/>
    <property type="match status" value="1"/>
</dbReference>
<evidence type="ECO:0000313" key="9">
    <source>
        <dbReference type="EMBL" id="QCZ53188.1"/>
    </source>
</evidence>
<dbReference type="Gene3D" id="3.30.70.580">
    <property type="entry name" value="Pseudouridine synthase I, catalytic domain, N-terminal subdomain"/>
    <property type="match status" value="1"/>
</dbReference>
<dbReference type="InterPro" id="IPR002942">
    <property type="entry name" value="S4_RNA-bd"/>
</dbReference>
<dbReference type="NCBIfam" id="TIGR00093">
    <property type="entry name" value="pseudouridine synthase"/>
    <property type="match status" value="1"/>
</dbReference>
<dbReference type="SUPFAM" id="SSF55174">
    <property type="entry name" value="Alpha-L RNA-binding motif"/>
    <property type="match status" value="1"/>
</dbReference>
<dbReference type="InterPro" id="IPR020094">
    <property type="entry name" value="TruA/RsuA/RluB/E/F_N"/>
</dbReference>
<dbReference type="PANTHER" id="PTHR47683:SF2">
    <property type="entry name" value="RNA-BINDING S4 DOMAIN-CONTAINING PROTEIN"/>
    <property type="match status" value="1"/>
</dbReference>
<dbReference type="Proteomes" id="UP001164768">
    <property type="component" value="Chromosome"/>
</dbReference>
<dbReference type="InterPro" id="IPR042092">
    <property type="entry name" value="PsdUridine_s_RsuA/RluB/E/F_cat"/>
</dbReference>
<dbReference type="SUPFAM" id="SSF55120">
    <property type="entry name" value="Pseudouridine synthase"/>
    <property type="match status" value="1"/>
</dbReference>
<reference evidence="10" key="2">
    <citation type="submission" date="2018-05" db="EMBL/GenBank/DDBJ databases">
        <title>Genome Comparison of Lactic Acid Bacteria Isolated from non-Wheat Sourdough.</title>
        <authorList>
            <person name="Rice T."/>
            <person name="Axel C."/>
            <person name="Lynch K.M."/>
            <person name="Benz C."/>
            <person name="Arendt E.K."/>
            <person name="Coffey A."/>
        </authorList>
    </citation>
    <scope>NUCLEOTIDE SEQUENCE</scope>
    <source>
        <strain evidence="10">TR055</strain>
    </source>
</reference>
<sequence length="240" mass="26390">MERLQKVLAHAGVASRRQSEKLIMSGRVKVNGAAVTELGTKVGVHDQILVDGVPISSEAPIYIMLYKPRGVVSTANDDKGRKTVVDLVENVSQRVYPVGRLDYDTSGLLLLTNDGELANRLTHPRYEVEKTYIARVTGVPTNDAMKQLRQGITVDGETYAPAKSKVLSAADDRKTAIISLTIHEGKNHQVKKMLAAVGCPVEKLKREQYGFLTLKGLNAGEARQLKPEEVKELRRLTHLA</sequence>
<dbReference type="CDD" id="cd02870">
    <property type="entry name" value="PseudoU_synth_RsuA_like"/>
    <property type="match status" value="1"/>
</dbReference>
<dbReference type="Proteomes" id="UP000676478">
    <property type="component" value="Unassembled WGS sequence"/>
</dbReference>
<dbReference type="Proteomes" id="UP000307074">
    <property type="component" value="Chromosome"/>
</dbReference>
<dbReference type="GO" id="GO:0003723">
    <property type="term" value="F:RNA binding"/>
    <property type="evidence" value="ECO:0007669"/>
    <property type="project" value="UniProtKB-KW"/>
</dbReference>
<evidence type="ECO:0000313" key="10">
    <source>
        <dbReference type="EMBL" id="TOZ02369.1"/>
    </source>
</evidence>
<dbReference type="Gene3D" id="3.10.290.10">
    <property type="entry name" value="RNA-binding S4 domain"/>
    <property type="match status" value="1"/>
</dbReference>
<dbReference type="GO" id="GO:0005829">
    <property type="term" value="C:cytosol"/>
    <property type="evidence" value="ECO:0007669"/>
    <property type="project" value="UniProtKB-ARBA"/>
</dbReference>
<feature type="domain" description="RNA-binding S4" evidence="6">
    <location>
        <begin position="2"/>
        <end position="60"/>
    </location>
</feature>
<dbReference type="Proteomes" id="UP000217918">
    <property type="component" value="Unassembled WGS sequence"/>
</dbReference>
<evidence type="ECO:0000313" key="12">
    <source>
        <dbReference type="Proteomes" id="UP000217918"/>
    </source>
</evidence>
<organism evidence="8 12">
    <name type="scientific">Levilactobacillus brevis</name>
    <name type="common">Lactobacillus brevis</name>
    <dbReference type="NCBI Taxonomy" id="1580"/>
    <lineage>
        <taxon>Bacteria</taxon>
        <taxon>Bacillati</taxon>
        <taxon>Bacillota</taxon>
        <taxon>Bacilli</taxon>
        <taxon>Lactobacillales</taxon>
        <taxon>Lactobacillaceae</taxon>
        <taxon>Levilactobacillus</taxon>
    </lineage>
</organism>
<dbReference type="EMBL" id="JAERKF010000013">
    <property type="protein sequence ID" value="MBS1011228.1"/>
    <property type="molecule type" value="Genomic_DNA"/>
</dbReference>
<dbReference type="InterPro" id="IPR006145">
    <property type="entry name" value="PsdUridine_synth_RsuA/RluA"/>
</dbReference>
<accession>A0A0C1MCZ7</accession>
<evidence type="ECO:0000259" key="6">
    <source>
        <dbReference type="SMART" id="SM00363"/>
    </source>
</evidence>
<evidence type="ECO:0000313" key="8">
    <source>
        <dbReference type="EMBL" id="PBQ23761.1"/>
    </source>
</evidence>
<dbReference type="GeneID" id="56993038"/>
<name>A0A0C1MCZ7_LEVBR</name>
<dbReference type="InterPro" id="IPR018496">
    <property type="entry name" value="PsdUridine_synth_RsuA/RluB_CS"/>
</dbReference>
<dbReference type="EMBL" id="CP031198">
    <property type="protein sequence ID" value="QCZ53188.1"/>
    <property type="molecule type" value="Genomic_DNA"/>
</dbReference>
<dbReference type="GO" id="GO:0000455">
    <property type="term" value="P:enzyme-directed rRNA pseudouridine synthesis"/>
    <property type="evidence" value="ECO:0007669"/>
    <property type="project" value="UniProtKB-ARBA"/>
</dbReference>
<dbReference type="FunFam" id="3.10.290.10:FF:000003">
    <property type="entry name" value="Pseudouridine synthase"/>
    <property type="match status" value="1"/>
</dbReference>
<evidence type="ECO:0000313" key="13">
    <source>
        <dbReference type="Proteomes" id="UP000307074"/>
    </source>
</evidence>
<dbReference type="EMBL" id="NVYO01000001">
    <property type="protein sequence ID" value="PBQ23761.1"/>
    <property type="molecule type" value="Genomic_DNA"/>
</dbReference>
<dbReference type="EC" id="5.4.99.-" evidence="5"/>
<dbReference type="FunFam" id="3.30.70.1560:FF:000001">
    <property type="entry name" value="Pseudouridine synthase"/>
    <property type="match status" value="1"/>
</dbReference>
<comment type="similarity">
    <text evidence="1 5">Belongs to the pseudouridine synthase RsuA family.</text>
</comment>
<reference evidence="8 12" key="1">
    <citation type="submission" date="2017-09" db="EMBL/GenBank/DDBJ databases">
        <title>Genome sequence of Lactobacillus brevis D7.</title>
        <authorList>
            <person name="Kwon M.-S."/>
            <person name="Lim S.K."/>
            <person name="Choi H.-J."/>
        </authorList>
    </citation>
    <scope>NUCLEOTIDE SEQUENCE [LARGE SCALE GENOMIC DNA]</scope>
    <source>
        <strain evidence="8 12">D7</strain>
    </source>
</reference>
<evidence type="ECO:0000313" key="7">
    <source>
        <dbReference type="EMBL" id="MBS1011228.1"/>
    </source>
</evidence>
<dbReference type="GO" id="GO:0120159">
    <property type="term" value="F:rRNA pseudouridine synthase activity"/>
    <property type="evidence" value="ECO:0007669"/>
    <property type="project" value="UniProtKB-ARBA"/>
</dbReference>
<reference evidence="7" key="5">
    <citation type="submission" date="2022-09" db="EMBL/GenBank/DDBJ databases">
        <title>Genome-inferred correspondence between phylogeny and metabolic traits in the wild Drosophila gut microbiome.</title>
        <authorList>
            <person name="Bueno E."/>
            <person name="Blow F."/>
            <person name="Douglas A.E."/>
        </authorList>
    </citation>
    <scope>NUCLEOTIDE SEQUENCE</scope>
    <source>
        <strain evidence="7">Dm-2019-70</strain>
    </source>
</reference>
<reference evidence="7" key="4">
    <citation type="submission" date="2020-12" db="EMBL/GenBank/DDBJ databases">
        <authorList>
            <person name="Mcmullen J.G."/>
        </authorList>
    </citation>
    <scope>NUCLEOTIDE SEQUENCE</scope>
    <source>
        <strain evidence="7">Dm-2019-70</strain>
    </source>
</reference>
<gene>
    <name evidence="8" type="ORF">CNR29_06935</name>
    <name evidence="10" type="ORF">DIS17_10840</name>
    <name evidence="7" type="ORF">JK167_10335</name>
    <name evidence="11" type="ORF">ORR04_02320</name>
    <name evidence="9" type="ORF">UCCLBBS449_1233</name>
</gene>
<dbReference type="EMBL" id="QFDK01000013">
    <property type="protein sequence ID" value="TOZ02369.1"/>
    <property type="molecule type" value="Genomic_DNA"/>
</dbReference>
<dbReference type="AlphaFoldDB" id="A0A0C1MCZ7"/>
<dbReference type="OMA" id="EWINNGW"/>
<dbReference type="RefSeq" id="WP_011667545.1">
    <property type="nucleotide sequence ID" value="NZ_BBOW01000064.1"/>
</dbReference>
<reference evidence="9 13" key="3">
    <citation type="submission" date="2018-07" db="EMBL/GenBank/DDBJ databases">
        <authorList>
            <person name="Feyereisen M."/>
        </authorList>
    </citation>
    <scope>NUCLEOTIDE SEQUENCE [LARGE SCALE GENOMIC DNA]</scope>
    <source>
        <strain evidence="9 13">UCCLBBS449</strain>
    </source>
</reference>
<protein>
    <recommendedName>
        <fullName evidence="5">Pseudouridine synthase</fullName>
        <ecNumber evidence="5">5.4.99.-</ecNumber>
    </recommendedName>
</protein>
<evidence type="ECO:0000256" key="1">
    <source>
        <dbReference type="ARBA" id="ARBA00008348"/>
    </source>
</evidence>
<dbReference type="PROSITE" id="PS01149">
    <property type="entry name" value="PSI_RSU"/>
    <property type="match status" value="1"/>
</dbReference>
<keyword evidence="3 5" id="KW-0413">Isomerase</keyword>
<evidence type="ECO:0000313" key="11">
    <source>
        <dbReference type="EMBL" id="WAD02055.1"/>
    </source>
</evidence>
<dbReference type="PROSITE" id="PS50889">
    <property type="entry name" value="S4"/>
    <property type="match status" value="1"/>
</dbReference>
<evidence type="ECO:0000256" key="2">
    <source>
        <dbReference type="ARBA" id="ARBA00022884"/>
    </source>
</evidence>
<dbReference type="Pfam" id="PF00849">
    <property type="entry name" value="PseudoU_synth_2"/>
    <property type="match status" value="1"/>
</dbReference>
<evidence type="ECO:0000256" key="3">
    <source>
        <dbReference type="ARBA" id="ARBA00023235"/>
    </source>
</evidence>
<reference evidence="11" key="6">
    <citation type="submission" date="2022-11" db="EMBL/GenBank/DDBJ databases">
        <title>Whole genome sequence of Levilactobacillus brevis SMB091.</title>
        <authorList>
            <person name="Kim J.-M."/>
            <person name="Kim O.-C."/>
            <person name="Choi Y.H."/>
            <person name="Han N.S."/>
            <person name="Hurh B."/>
        </authorList>
    </citation>
    <scope>NUCLEOTIDE SEQUENCE</scope>
    <source>
        <strain evidence="11">SMB091</strain>
    </source>
</reference>
<dbReference type="InterPro" id="IPR020103">
    <property type="entry name" value="PsdUridine_synth_cat_dom_sf"/>
</dbReference>
<dbReference type="SMART" id="SM00363">
    <property type="entry name" value="S4"/>
    <property type="match status" value="1"/>
</dbReference>
<dbReference type="InterPro" id="IPR036986">
    <property type="entry name" value="S4_RNA-bd_sf"/>
</dbReference>
<dbReference type="InterPro" id="IPR000748">
    <property type="entry name" value="PsdUridine_synth_RsuA/RluB/E/F"/>
</dbReference>
<dbReference type="EMBL" id="CP113117">
    <property type="protein sequence ID" value="WAD02055.1"/>
    <property type="molecule type" value="Genomic_DNA"/>
</dbReference>
<dbReference type="Pfam" id="PF01479">
    <property type="entry name" value="S4"/>
    <property type="match status" value="1"/>
</dbReference>
<keyword evidence="2 4" id="KW-0694">RNA-binding</keyword>
<dbReference type="CDD" id="cd00165">
    <property type="entry name" value="S4"/>
    <property type="match status" value="1"/>
</dbReference>
<dbReference type="InterPro" id="IPR050343">
    <property type="entry name" value="RsuA_PseudoU_synthase"/>
</dbReference>
<proteinExistence type="inferred from homology"/>
<dbReference type="Gene3D" id="3.30.70.1560">
    <property type="entry name" value="Alpha-L RNA-binding motif"/>
    <property type="match status" value="1"/>
</dbReference>
<evidence type="ECO:0000256" key="5">
    <source>
        <dbReference type="RuleBase" id="RU003887"/>
    </source>
</evidence>
<evidence type="ECO:0000256" key="4">
    <source>
        <dbReference type="PROSITE-ProRule" id="PRU00182"/>
    </source>
</evidence>